<sequence>MTDDLPPDGAEHPPGAATPAVQARKGPVPGARPAELQALLQRLADQPWAYNFYAALRRIDALNAPNPPLGQAARPADEPIRLGQPPSMSFAPSDLVGLVRDPRATAPRLDVRFFGLFGPHGSLPAHLSDYAHERQGKGDTTLTAFANVFHHRLLLLFYRAWAQAQPTVQLDRPQDDRFATYAASLAGFGAPGAAPANATPAHLRLFFAGRFAQQARNADGLQAVLATYFRVPVQIEEFVGTWLALPRDERSQLKRWPDRGQQLGAGVVLGRSVWDVQHQFGIVIGPIRFERFESLLNQAQELAELQSIVRDYVNDMLGWRLTLRLLPQEVPTARLGGGHRLGRSTWLQRATPRSECADVRVEPEALMRRARRPAAAHRTPTH</sequence>
<evidence type="ECO:0000313" key="3">
    <source>
        <dbReference type="Proteomes" id="UP001606302"/>
    </source>
</evidence>
<keyword evidence="3" id="KW-1185">Reference proteome</keyword>
<dbReference type="Proteomes" id="UP001606302">
    <property type="component" value="Unassembled WGS sequence"/>
</dbReference>
<evidence type="ECO:0000313" key="2">
    <source>
        <dbReference type="EMBL" id="MFG6464895.1"/>
    </source>
</evidence>
<proteinExistence type="predicted"/>
<dbReference type="PANTHER" id="PTHR35564">
    <property type="match status" value="1"/>
</dbReference>
<dbReference type="Pfam" id="PF06996">
    <property type="entry name" value="T6SS_TssG"/>
    <property type="match status" value="1"/>
</dbReference>
<gene>
    <name evidence="2" type="primary">tssG</name>
    <name evidence="2" type="ORF">ACG04Q_25200</name>
</gene>
<dbReference type="InterPro" id="IPR010732">
    <property type="entry name" value="T6SS_TssG-like"/>
</dbReference>
<dbReference type="EMBL" id="JBIGHX010000013">
    <property type="protein sequence ID" value="MFG6464895.1"/>
    <property type="molecule type" value="Genomic_DNA"/>
</dbReference>
<dbReference type="RefSeq" id="WP_394514596.1">
    <property type="nucleotide sequence ID" value="NZ_JBIGHX010000013.1"/>
</dbReference>
<protein>
    <submittedName>
        <fullName evidence="2">Type VI secretion system baseplate subunit TssG</fullName>
    </submittedName>
</protein>
<dbReference type="PANTHER" id="PTHR35564:SF4">
    <property type="entry name" value="CYTOPLASMIC PROTEIN"/>
    <property type="match status" value="1"/>
</dbReference>
<organism evidence="2 3">
    <name type="scientific">Pelomonas lactea</name>
    <dbReference type="NCBI Taxonomy" id="3299030"/>
    <lineage>
        <taxon>Bacteria</taxon>
        <taxon>Pseudomonadati</taxon>
        <taxon>Pseudomonadota</taxon>
        <taxon>Betaproteobacteria</taxon>
        <taxon>Burkholderiales</taxon>
        <taxon>Sphaerotilaceae</taxon>
        <taxon>Roseateles</taxon>
    </lineage>
</organism>
<name>A0ABW7GT53_9BURK</name>
<evidence type="ECO:0000256" key="1">
    <source>
        <dbReference type="SAM" id="MobiDB-lite"/>
    </source>
</evidence>
<accession>A0ABW7GT53</accession>
<comment type="caution">
    <text evidence="2">The sequence shown here is derived from an EMBL/GenBank/DDBJ whole genome shotgun (WGS) entry which is preliminary data.</text>
</comment>
<feature type="region of interest" description="Disordered" evidence="1">
    <location>
        <begin position="1"/>
        <end position="30"/>
    </location>
</feature>
<dbReference type="NCBIfam" id="TIGR03347">
    <property type="entry name" value="VI_chp_1"/>
    <property type="match status" value="1"/>
</dbReference>
<reference evidence="2 3" key="1">
    <citation type="submission" date="2024-08" db="EMBL/GenBank/DDBJ databases">
        <authorList>
            <person name="Lu H."/>
        </authorList>
    </citation>
    <scope>NUCLEOTIDE SEQUENCE [LARGE SCALE GENOMIC DNA]</scope>
    <source>
        <strain evidence="2 3">DXS20W</strain>
    </source>
</reference>